<evidence type="ECO:0000256" key="3">
    <source>
        <dbReference type="ARBA" id="ARBA00022692"/>
    </source>
</evidence>
<evidence type="ECO:0000313" key="7">
    <source>
        <dbReference type="EMBL" id="KAF7171851.1"/>
    </source>
</evidence>
<protein>
    <recommendedName>
        <fullName evidence="11">Glycosyltransferase family 31 protein</fullName>
    </recommendedName>
</protein>
<evidence type="ECO:0000256" key="1">
    <source>
        <dbReference type="ARBA" id="ARBA00004606"/>
    </source>
</evidence>
<dbReference type="Proteomes" id="UP000654922">
    <property type="component" value="Unassembled WGS sequence"/>
</dbReference>
<accession>A0A8H6QEX7</accession>
<evidence type="ECO:0008006" key="11">
    <source>
        <dbReference type="Google" id="ProtNLM"/>
    </source>
</evidence>
<dbReference type="Proteomes" id="UP000641853">
    <property type="component" value="Unassembled WGS sequence"/>
</dbReference>
<keyword evidence="5" id="KW-1133">Transmembrane helix</keyword>
<evidence type="ECO:0000256" key="5">
    <source>
        <dbReference type="ARBA" id="ARBA00022989"/>
    </source>
</evidence>
<evidence type="ECO:0000256" key="4">
    <source>
        <dbReference type="ARBA" id="ARBA00022968"/>
    </source>
</evidence>
<evidence type="ECO:0000256" key="6">
    <source>
        <dbReference type="ARBA" id="ARBA00023136"/>
    </source>
</evidence>
<dbReference type="EMBL" id="JACBAG010001867">
    <property type="protein sequence ID" value="KAF7179133.1"/>
    <property type="molecule type" value="Genomic_DNA"/>
</dbReference>
<dbReference type="InterPro" id="IPR026050">
    <property type="entry name" value="C1GALT1/C1GALT1_chp1"/>
</dbReference>
<reference evidence="7" key="1">
    <citation type="submission" date="2020-06" db="EMBL/GenBank/DDBJ databases">
        <title>Draft genome sequences of strains closely related to Aspergillus parafelis and Aspergillus hiratsukae.</title>
        <authorList>
            <person name="Dos Santos R.A.C."/>
            <person name="Rivero-Menendez O."/>
            <person name="Steenwyk J.L."/>
            <person name="Mead M.E."/>
            <person name="Goldman G.H."/>
            <person name="Alastruey-Izquierdo A."/>
            <person name="Rokas A."/>
        </authorList>
    </citation>
    <scope>NUCLEOTIDE SEQUENCE</scope>
    <source>
        <strain evidence="7">CNM-CM5623</strain>
        <strain evidence="8">CNM-CM7691</strain>
    </source>
</reference>
<keyword evidence="6" id="KW-0472">Membrane</keyword>
<dbReference type="AlphaFoldDB" id="A0A8H6QEX7"/>
<dbReference type="FunFam" id="3.90.550.50:FF:000039">
    <property type="entry name" value="WGS project CABT00000000 data, contig 2.9"/>
    <property type="match status" value="1"/>
</dbReference>
<evidence type="ECO:0000256" key="2">
    <source>
        <dbReference type="ARBA" id="ARBA00006462"/>
    </source>
</evidence>
<comment type="caution">
    <text evidence="7">The sequence shown here is derived from an EMBL/GenBank/DDBJ whole genome shotgun (WGS) entry which is preliminary data.</text>
</comment>
<dbReference type="PANTHER" id="PTHR23033">
    <property type="entry name" value="BETA1,3-GALACTOSYLTRANSFERASE"/>
    <property type="match status" value="1"/>
</dbReference>
<name>A0A8H6QEX7_9EURO</name>
<organism evidence="7 10">
    <name type="scientific">Aspergillus felis</name>
    <dbReference type="NCBI Taxonomy" id="1287682"/>
    <lineage>
        <taxon>Eukaryota</taxon>
        <taxon>Fungi</taxon>
        <taxon>Dikarya</taxon>
        <taxon>Ascomycota</taxon>
        <taxon>Pezizomycotina</taxon>
        <taxon>Eurotiomycetes</taxon>
        <taxon>Eurotiomycetidae</taxon>
        <taxon>Eurotiales</taxon>
        <taxon>Aspergillaceae</taxon>
        <taxon>Aspergillus</taxon>
        <taxon>Aspergillus subgen. Fumigati</taxon>
    </lineage>
</organism>
<gene>
    <name evidence="7" type="ORF">CNMCM5623_004162</name>
    <name evidence="8" type="ORF">CNMCM7691_008064</name>
</gene>
<comment type="similarity">
    <text evidence="2">Belongs to the glycosyltransferase 31 family. Beta3-Gal-T subfamily.</text>
</comment>
<evidence type="ECO:0000313" key="9">
    <source>
        <dbReference type="Proteomes" id="UP000641853"/>
    </source>
</evidence>
<comment type="subcellular location">
    <subcellularLocation>
        <location evidence="1">Membrane</location>
        <topology evidence="1">Single-pass type II membrane protein</topology>
    </subcellularLocation>
</comment>
<dbReference type="PANTHER" id="PTHR23033:SF40">
    <property type="entry name" value="APPLE DOMAIN-CONTAINING PROTEIN"/>
    <property type="match status" value="1"/>
</dbReference>
<proteinExistence type="inferred from homology"/>
<sequence length="448" mass="51656">MKPFVLKVKPFLRFASMMIAAVLSLFILVVFYEVMPESWGITPHEMTGSQKAYGANLVASGLGEVSHRTDRRCHALPDPGNILFVVKSGATEIYEKLPTQLLTTLGCARDFLIFSDLEEQIGHYHIIDALADFNETMKKTHADFELYRQQQEYQRGGLDIAMLKNDGKAAWNLDKYKFLHMVEKTWVQRPNMDWYVFIEADTYVVWTNLLLWLRRFSPKEKLYMGSAAFVGDQGFGHGGSGYVISKALIKAFMGNAWTAGRYDDVFPTECCGDFVLGRALKQEHNAGIQNFWPQMNGEKPVTLEFGSNQWCQPVITMHHVTPRERSTIFDFEQARDDIAVPLLFRELSELPFPPGRMRIQEDDWDNLAVVPVNLDNPSMESCREACEDHCFQWRYSEGECHISTESFRLGTKRLPEGQRRWFSGWNVQRIQEWRDAHPCKETTWVNAH</sequence>
<keyword evidence="3" id="KW-0812">Transmembrane</keyword>
<keyword evidence="4" id="KW-0735">Signal-anchor</keyword>
<dbReference type="OrthoDB" id="414175at2759"/>
<evidence type="ECO:0000313" key="10">
    <source>
        <dbReference type="Proteomes" id="UP000654922"/>
    </source>
</evidence>
<dbReference type="EMBL" id="JACBAE010001164">
    <property type="protein sequence ID" value="KAF7171851.1"/>
    <property type="molecule type" value="Genomic_DNA"/>
</dbReference>
<dbReference type="Gene3D" id="3.90.550.50">
    <property type="match status" value="1"/>
</dbReference>
<evidence type="ECO:0000313" key="8">
    <source>
        <dbReference type="EMBL" id="KAF7179133.1"/>
    </source>
</evidence>
<dbReference type="GO" id="GO:0016020">
    <property type="term" value="C:membrane"/>
    <property type="evidence" value="ECO:0007669"/>
    <property type="project" value="UniProtKB-SubCell"/>
</dbReference>
<keyword evidence="9" id="KW-1185">Reference proteome</keyword>